<gene>
    <name evidence="2" type="ORF">TrCOL_g9529</name>
</gene>
<feature type="region of interest" description="Disordered" evidence="1">
    <location>
        <begin position="321"/>
        <end position="357"/>
    </location>
</feature>
<sequence>MVHSPAPKERKRAKEGGGGRDEGVAMRERERKERERKREMEKVHLKLKVDDEEVDNDQVNEKVGGKIVEGDVSNFIIDAFKDEYQEMKVNREEEDGRNGSKGRETQIASLINDPEVPVGKLDSRRGGEGTEGDAVRDPFGVDKTAVEGGGEEEEEGEEEEDENDSAKILWLRRNMVPIIARNPQLGGRGKKTGVKQTEEKAVVWEGDDEDYEAGLHEVEEVPSRHVPIKSSRRNRKSRKVRVGDRGVTGLAGHGERKRATGFRARHRQDGRRGEGGHGYAYEGLNKVDSVIPSSPEPQLLREDERYHERYLRYEKSRRHSRFDIEGGMEDSSDTENEERVDGRLGGRGGGGGEKDKQFRERLMSMARRETEGGRDRFASWVDEEEMGWCTVAERRGEESGGGGVKENKGKGGKKGGRRGATLTDDIMKMVTHFNSSSDD</sequence>
<feature type="region of interest" description="Disordered" evidence="1">
    <location>
        <begin position="392"/>
        <end position="425"/>
    </location>
</feature>
<dbReference type="Proteomes" id="UP001165065">
    <property type="component" value="Unassembled WGS sequence"/>
</dbReference>
<dbReference type="AlphaFoldDB" id="A0A9W7G7H0"/>
<evidence type="ECO:0000256" key="1">
    <source>
        <dbReference type="SAM" id="MobiDB-lite"/>
    </source>
</evidence>
<accession>A0A9W7G7H0</accession>
<proteinExistence type="predicted"/>
<feature type="compositionally biased region" description="Basic residues" evidence="1">
    <location>
        <begin position="226"/>
        <end position="240"/>
    </location>
</feature>
<feature type="compositionally biased region" description="Acidic residues" evidence="1">
    <location>
        <begin position="149"/>
        <end position="163"/>
    </location>
</feature>
<comment type="caution">
    <text evidence="2">The sequence shown here is derived from an EMBL/GenBank/DDBJ whole genome shotgun (WGS) entry which is preliminary data.</text>
</comment>
<keyword evidence="3" id="KW-1185">Reference proteome</keyword>
<name>A0A9W7G7H0_9STRA</name>
<reference evidence="3" key="1">
    <citation type="journal article" date="2023" name="Commun. Biol.">
        <title>Genome analysis of Parmales, the sister group of diatoms, reveals the evolutionary specialization of diatoms from phago-mixotrophs to photoautotrophs.</title>
        <authorList>
            <person name="Ban H."/>
            <person name="Sato S."/>
            <person name="Yoshikawa S."/>
            <person name="Yamada K."/>
            <person name="Nakamura Y."/>
            <person name="Ichinomiya M."/>
            <person name="Sato N."/>
            <person name="Blanc-Mathieu R."/>
            <person name="Endo H."/>
            <person name="Kuwata A."/>
            <person name="Ogata H."/>
        </authorList>
    </citation>
    <scope>NUCLEOTIDE SEQUENCE [LARGE SCALE GENOMIC DNA]</scope>
</reference>
<feature type="compositionally biased region" description="Basic and acidic residues" evidence="1">
    <location>
        <begin position="88"/>
        <end position="104"/>
    </location>
</feature>
<organism evidence="2 3">
    <name type="scientific">Triparma columacea</name>
    <dbReference type="NCBI Taxonomy" id="722753"/>
    <lineage>
        <taxon>Eukaryota</taxon>
        <taxon>Sar</taxon>
        <taxon>Stramenopiles</taxon>
        <taxon>Ochrophyta</taxon>
        <taxon>Bolidophyceae</taxon>
        <taxon>Parmales</taxon>
        <taxon>Triparmaceae</taxon>
        <taxon>Triparma</taxon>
    </lineage>
</organism>
<feature type="region of interest" description="Disordered" evidence="1">
    <location>
        <begin position="222"/>
        <end position="303"/>
    </location>
</feature>
<feature type="compositionally biased region" description="Basic residues" evidence="1">
    <location>
        <begin position="259"/>
        <end position="269"/>
    </location>
</feature>
<feature type="compositionally biased region" description="Basic and acidic residues" evidence="1">
    <location>
        <begin position="121"/>
        <end position="140"/>
    </location>
</feature>
<feature type="region of interest" description="Disordered" evidence="1">
    <location>
        <begin position="88"/>
        <end position="166"/>
    </location>
</feature>
<protein>
    <submittedName>
        <fullName evidence="2">Uncharacterized protein</fullName>
    </submittedName>
</protein>
<evidence type="ECO:0000313" key="2">
    <source>
        <dbReference type="EMBL" id="GMI36348.1"/>
    </source>
</evidence>
<dbReference type="EMBL" id="BRYA01000065">
    <property type="protein sequence ID" value="GMI36348.1"/>
    <property type="molecule type" value="Genomic_DNA"/>
</dbReference>
<feature type="compositionally biased region" description="Acidic residues" evidence="1">
    <location>
        <begin position="326"/>
        <end position="336"/>
    </location>
</feature>
<feature type="region of interest" description="Disordered" evidence="1">
    <location>
        <begin position="1"/>
        <end position="40"/>
    </location>
</feature>
<evidence type="ECO:0000313" key="3">
    <source>
        <dbReference type="Proteomes" id="UP001165065"/>
    </source>
</evidence>